<feature type="domain" description="Metallo-beta-lactamase" evidence="1">
    <location>
        <begin position="17"/>
        <end position="203"/>
    </location>
</feature>
<comment type="caution">
    <text evidence="2">The sequence shown here is derived from an EMBL/GenBank/DDBJ whole genome shotgun (WGS) entry which is preliminary data.</text>
</comment>
<evidence type="ECO:0000259" key="1">
    <source>
        <dbReference type="SMART" id="SM00849"/>
    </source>
</evidence>
<dbReference type="RefSeq" id="WP_147704394.1">
    <property type="nucleotide sequence ID" value="NZ_VDUY01000004.1"/>
</dbReference>
<dbReference type="GO" id="GO:0016787">
    <property type="term" value="F:hydrolase activity"/>
    <property type="evidence" value="ECO:0007669"/>
    <property type="project" value="UniProtKB-KW"/>
</dbReference>
<dbReference type="SUPFAM" id="SSF56281">
    <property type="entry name" value="Metallo-hydrolase/oxidoreductase"/>
    <property type="match status" value="1"/>
</dbReference>
<dbReference type="InterPro" id="IPR050855">
    <property type="entry name" value="NDM-1-like"/>
</dbReference>
<dbReference type="SMART" id="SM00849">
    <property type="entry name" value="Lactamase_B"/>
    <property type="match status" value="1"/>
</dbReference>
<dbReference type="PANTHER" id="PTHR42951:SF14">
    <property type="entry name" value="METALLO-BETA-LACTAMASE SUPERFAMILY PROTEIN"/>
    <property type="match status" value="1"/>
</dbReference>
<accession>A0A5C8NVG5</accession>
<dbReference type="EMBL" id="VDUY01000004">
    <property type="protein sequence ID" value="TXL65198.1"/>
    <property type="molecule type" value="Genomic_DNA"/>
</dbReference>
<evidence type="ECO:0000313" key="2">
    <source>
        <dbReference type="EMBL" id="TXL65198.1"/>
    </source>
</evidence>
<gene>
    <name evidence="2" type="ORF">FHP08_10355</name>
</gene>
<dbReference type="OrthoDB" id="2971563at2"/>
<keyword evidence="2" id="KW-0378">Hydrolase</keyword>
<dbReference type="PANTHER" id="PTHR42951">
    <property type="entry name" value="METALLO-BETA-LACTAMASE DOMAIN-CONTAINING"/>
    <property type="match status" value="1"/>
</dbReference>
<dbReference type="AlphaFoldDB" id="A0A5C8NVG5"/>
<dbReference type="Proteomes" id="UP000321548">
    <property type="component" value="Unassembled WGS sequence"/>
</dbReference>
<sequence length="306" mass="33541">MNHLPDTVRFVERDWLSSNQVFLVDGDAATIVDTGYVKHAPMTAAIVGRLLEQTGTRLARIVNTHLHSDHCGGNRMLAERFGGRTLVPEASLADVAHWNEQALTFAATGQRCDRFEAHGGISPGDELVMGGLRWRAHAAPGHDPKSLVFHCRAARLLISADALWEQGFGVIFPEIEGESGYDEQQAILELIATLEVDLVLPGHGPAFTDVAAALDTAFSRLRALREDPTRQPRHGLKVLVKYLMLDLERIETERFVERIRAASIPRHAAQRLGMTPDQAIRDAIAQLVAQGQLAEDAGWLTDTSAA</sequence>
<dbReference type="CDD" id="cd06262">
    <property type="entry name" value="metallo-hydrolase-like_MBL-fold"/>
    <property type="match status" value="1"/>
</dbReference>
<dbReference type="Gene3D" id="3.60.15.10">
    <property type="entry name" value="Ribonuclease Z/Hydroxyacylglutathione hydrolase-like"/>
    <property type="match status" value="1"/>
</dbReference>
<dbReference type="Pfam" id="PF00753">
    <property type="entry name" value="Lactamase_B"/>
    <property type="match status" value="1"/>
</dbReference>
<dbReference type="InterPro" id="IPR036866">
    <property type="entry name" value="RibonucZ/Hydroxyglut_hydro"/>
</dbReference>
<organism evidence="2 3">
    <name type="scientific">Zeimonas arvi</name>
    <dbReference type="NCBI Taxonomy" id="2498847"/>
    <lineage>
        <taxon>Bacteria</taxon>
        <taxon>Pseudomonadati</taxon>
        <taxon>Pseudomonadota</taxon>
        <taxon>Betaproteobacteria</taxon>
        <taxon>Burkholderiales</taxon>
        <taxon>Burkholderiaceae</taxon>
        <taxon>Zeimonas</taxon>
    </lineage>
</organism>
<protein>
    <submittedName>
        <fullName evidence="2">MBL fold metallo-hydrolase</fullName>
    </submittedName>
</protein>
<proteinExistence type="predicted"/>
<evidence type="ECO:0000313" key="3">
    <source>
        <dbReference type="Proteomes" id="UP000321548"/>
    </source>
</evidence>
<reference evidence="2 3" key="1">
    <citation type="submission" date="2019-06" db="EMBL/GenBank/DDBJ databases">
        <title>Quisquiliibacterium sp. nov., isolated from a maize field.</title>
        <authorList>
            <person name="Lin S.-Y."/>
            <person name="Tsai C.-F."/>
            <person name="Young C.-C."/>
        </authorList>
    </citation>
    <scope>NUCLEOTIDE SEQUENCE [LARGE SCALE GENOMIC DNA]</scope>
    <source>
        <strain evidence="2 3">CC-CFT501</strain>
    </source>
</reference>
<keyword evidence="3" id="KW-1185">Reference proteome</keyword>
<dbReference type="InterPro" id="IPR001279">
    <property type="entry name" value="Metallo-B-lactamas"/>
</dbReference>
<name>A0A5C8NVG5_9BURK</name>